<dbReference type="EMBL" id="CM047899">
    <property type="protein sequence ID" value="KAJ0101241.1"/>
    <property type="molecule type" value="Genomic_DNA"/>
</dbReference>
<comment type="caution">
    <text evidence="1">The sequence shown here is derived from an EMBL/GenBank/DDBJ whole genome shotgun (WGS) entry which is preliminary data.</text>
</comment>
<evidence type="ECO:0000313" key="1">
    <source>
        <dbReference type="EMBL" id="KAJ0101241.1"/>
    </source>
</evidence>
<name>A0ACC1BQ64_9ROSI</name>
<gene>
    <name evidence="1" type="ORF">Patl1_05261</name>
</gene>
<proteinExistence type="predicted"/>
<keyword evidence="2" id="KW-1185">Reference proteome</keyword>
<sequence length="634" mass="70773">MADGTRSPELQNQLRTLQQQQEDQASQLAQVRNNMMTLLEQREQRLLDQITAAMATQINNLTVSHSTTDEAQAGVLGAPPLPPTQPGPQPPCHLNLASRWYQGFVHDGLIRDWGTFLTEIHHRFGPSEYDDPAGNRTKLTQSGSVLDYQTAFSSKVTGLSAAFLKSTFISGLKSRIRRVVVAERSRDFHDAFALARVSEEQFAEERPAARIADFIGLPKSVIQSFWVQVGNDDMLLCEDVCRQVSLVLQSATFSLDLFILDLQGADVVLGVQWLATLGPIITNYADLTMSFQWRNRPVLLQGAHTICSGQVSPSQFCKLIATNSVSSYFMRGVAPDPNKLVTIKDWPVLISQRQVRGFLGLTAADALSRAHDSEAPVATGQLFSLSYPTSSDIVVLEEELVQDQYAKQIIDALQNNLGNWLQWKLVGKLFSVKANSTYLPSQLLFLRSCMNTIPFYMMVMPTFDELPRVFVHIPPGKGSGTTSNMMCKIMKLVRNVSPQITHLMARCHQLFPLRCFREPLCGFCDPSSKFQCRDEILSQLRSNLSKVQAFMKHHVDKRRKNMQFEVGNQEHSPLEDASWEVWEDCVIVGLQDKAISQPAGNVTAIPVLDKSSKQSEAVAARPKQTVKIPARLLD</sequence>
<organism evidence="1 2">
    <name type="scientific">Pistacia atlantica</name>
    <dbReference type="NCBI Taxonomy" id="434234"/>
    <lineage>
        <taxon>Eukaryota</taxon>
        <taxon>Viridiplantae</taxon>
        <taxon>Streptophyta</taxon>
        <taxon>Embryophyta</taxon>
        <taxon>Tracheophyta</taxon>
        <taxon>Spermatophyta</taxon>
        <taxon>Magnoliopsida</taxon>
        <taxon>eudicotyledons</taxon>
        <taxon>Gunneridae</taxon>
        <taxon>Pentapetalae</taxon>
        <taxon>rosids</taxon>
        <taxon>malvids</taxon>
        <taxon>Sapindales</taxon>
        <taxon>Anacardiaceae</taxon>
        <taxon>Pistacia</taxon>
    </lineage>
</organism>
<evidence type="ECO:0000313" key="2">
    <source>
        <dbReference type="Proteomes" id="UP001164250"/>
    </source>
</evidence>
<protein>
    <submittedName>
        <fullName evidence="1">Uncharacterized protein</fullName>
    </submittedName>
</protein>
<dbReference type="Proteomes" id="UP001164250">
    <property type="component" value="Chromosome 3"/>
</dbReference>
<accession>A0ACC1BQ64</accession>
<reference evidence="2" key="1">
    <citation type="journal article" date="2023" name="G3 (Bethesda)">
        <title>Genome assembly and association tests identify interacting loci associated with vigor, precocity, and sex in interspecific pistachio rootstocks.</title>
        <authorList>
            <person name="Palmer W."/>
            <person name="Jacygrad E."/>
            <person name="Sagayaradj S."/>
            <person name="Cavanaugh K."/>
            <person name="Han R."/>
            <person name="Bertier L."/>
            <person name="Beede B."/>
            <person name="Kafkas S."/>
            <person name="Golino D."/>
            <person name="Preece J."/>
            <person name="Michelmore R."/>
        </authorList>
    </citation>
    <scope>NUCLEOTIDE SEQUENCE [LARGE SCALE GENOMIC DNA]</scope>
</reference>